<evidence type="ECO:0000259" key="4">
    <source>
        <dbReference type="PROSITE" id="PS50835"/>
    </source>
</evidence>
<protein>
    <recommendedName>
        <fullName evidence="4">Ig-like domain-containing protein</fullName>
    </recommendedName>
</protein>
<sequence>MANKEKQNVSVETSRSGGDCCKIVLIVTSALSFATVFGFVNYVQFYEIQSLQTRVHKLEVALTESTSDISIIAKLSDSPDFLNILRKWEQRTQDSGSRKRRQVATGSLTQFVTDLVNQEVRVLETYCGNSSKICLPGPPGPKGDPGVKGDQGDIGFPGIPGPKGEQGNYGVPGIPGEKGEPGLIGPTGLKGDKGDDGRPLPFDQQCCSTLAKPAYQGAATQVVSAYSGQSVVLPCKTLGYPPPAVQFTPNYDPLGLGRYLLVPDGLQIQNVKISDSGTYTCKVTNVFGTVEKQIQLAVNDRVVATTNPATINVIAGTTPSFTITCDVSGTPSPGVTWYHVMLDGSNVTVTSGVTINGGQSTLTVTNPQQTDAGVYICSARNIHETDEARTTVTTTGRPQIISRPKTQSVHEGDTVTLRCDIVSNPPATVKWTFPLTGDKPPLNAQLNPDNSVTLIDVDHFNNGNYDCTATNVAGTTSATASLTVLKVVTAKVNQAMIPLTGNETLITLQCTVNGDPQPSITWTKDGQLLTGSKYLPLTGGNLIVTNVNVNTDIGKYKCIASNGVENATDVSIGK</sequence>
<dbReference type="PANTHER" id="PTHR45080">
    <property type="entry name" value="CONTACTIN 5"/>
    <property type="match status" value="1"/>
</dbReference>
<evidence type="ECO:0000313" key="6">
    <source>
        <dbReference type="Proteomes" id="UP001634394"/>
    </source>
</evidence>
<accession>A0ABD3XJ01</accession>
<evidence type="ECO:0000256" key="3">
    <source>
        <dbReference type="SAM" id="Phobius"/>
    </source>
</evidence>
<keyword evidence="3" id="KW-0472">Membrane</keyword>
<feature type="domain" description="Ig-like" evidence="4">
    <location>
        <begin position="501"/>
        <end position="571"/>
    </location>
</feature>
<dbReference type="Pfam" id="PF13927">
    <property type="entry name" value="Ig_3"/>
    <property type="match status" value="2"/>
</dbReference>
<dbReference type="SMART" id="SM00409">
    <property type="entry name" value="IG"/>
    <property type="match status" value="4"/>
</dbReference>
<dbReference type="InterPro" id="IPR036179">
    <property type="entry name" value="Ig-like_dom_sf"/>
</dbReference>
<keyword evidence="6" id="KW-1185">Reference proteome</keyword>
<dbReference type="InterPro" id="IPR003599">
    <property type="entry name" value="Ig_sub"/>
</dbReference>
<dbReference type="Pfam" id="PF07679">
    <property type="entry name" value="I-set"/>
    <property type="match status" value="2"/>
</dbReference>
<evidence type="ECO:0000256" key="2">
    <source>
        <dbReference type="ARBA" id="ARBA00023157"/>
    </source>
</evidence>
<dbReference type="Pfam" id="PF01391">
    <property type="entry name" value="Collagen"/>
    <property type="match status" value="1"/>
</dbReference>
<dbReference type="InterPro" id="IPR050958">
    <property type="entry name" value="Cell_Adh-Cytoskel_Orgn"/>
</dbReference>
<feature type="transmembrane region" description="Helical" evidence="3">
    <location>
        <begin position="21"/>
        <end position="43"/>
    </location>
</feature>
<keyword evidence="3" id="KW-0812">Transmembrane</keyword>
<evidence type="ECO:0000313" key="5">
    <source>
        <dbReference type="EMBL" id="KAL3885408.1"/>
    </source>
</evidence>
<evidence type="ECO:0000256" key="1">
    <source>
        <dbReference type="ARBA" id="ARBA00022729"/>
    </source>
</evidence>
<reference evidence="5 6" key="1">
    <citation type="submission" date="2024-11" db="EMBL/GenBank/DDBJ databases">
        <title>Chromosome-level genome assembly of the freshwater bivalve Anodonta woodiana.</title>
        <authorList>
            <person name="Chen X."/>
        </authorList>
    </citation>
    <scope>NUCLEOTIDE SEQUENCE [LARGE SCALE GENOMIC DNA]</scope>
    <source>
        <strain evidence="5">MN2024</strain>
        <tissue evidence="5">Gills</tissue>
    </source>
</reference>
<dbReference type="InterPro" id="IPR007110">
    <property type="entry name" value="Ig-like_dom"/>
</dbReference>
<dbReference type="AlphaFoldDB" id="A0ABD3XJ01"/>
<feature type="domain" description="Ig-like" evidence="4">
    <location>
        <begin position="213"/>
        <end position="297"/>
    </location>
</feature>
<dbReference type="InterPro" id="IPR008160">
    <property type="entry name" value="Collagen"/>
</dbReference>
<dbReference type="PANTHER" id="PTHR45080:SF8">
    <property type="entry name" value="IG-LIKE DOMAIN-CONTAINING PROTEIN"/>
    <property type="match status" value="1"/>
</dbReference>
<keyword evidence="2" id="KW-1015">Disulfide bond</keyword>
<dbReference type="InterPro" id="IPR013098">
    <property type="entry name" value="Ig_I-set"/>
</dbReference>
<dbReference type="PROSITE" id="PS50835">
    <property type="entry name" value="IG_LIKE"/>
    <property type="match status" value="4"/>
</dbReference>
<gene>
    <name evidence="5" type="ORF">ACJMK2_025471</name>
</gene>
<dbReference type="Proteomes" id="UP001634394">
    <property type="component" value="Unassembled WGS sequence"/>
</dbReference>
<proteinExistence type="predicted"/>
<feature type="domain" description="Ig-like" evidence="4">
    <location>
        <begin position="300"/>
        <end position="393"/>
    </location>
</feature>
<dbReference type="Gene3D" id="2.60.40.10">
    <property type="entry name" value="Immunoglobulins"/>
    <property type="match status" value="4"/>
</dbReference>
<comment type="caution">
    <text evidence="5">The sequence shown here is derived from an EMBL/GenBank/DDBJ whole genome shotgun (WGS) entry which is preliminary data.</text>
</comment>
<name>A0ABD3XJ01_SINWO</name>
<dbReference type="InterPro" id="IPR013783">
    <property type="entry name" value="Ig-like_fold"/>
</dbReference>
<dbReference type="SUPFAM" id="SSF48726">
    <property type="entry name" value="Immunoglobulin"/>
    <property type="match status" value="4"/>
</dbReference>
<keyword evidence="3" id="KW-1133">Transmembrane helix</keyword>
<keyword evidence="1" id="KW-0732">Signal</keyword>
<organism evidence="5 6">
    <name type="scientific">Sinanodonta woodiana</name>
    <name type="common">Chinese pond mussel</name>
    <name type="synonym">Anodonta woodiana</name>
    <dbReference type="NCBI Taxonomy" id="1069815"/>
    <lineage>
        <taxon>Eukaryota</taxon>
        <taxon>Metazoa</taxon>
        <taxon>Spiralia</taxon>
        <taxon>Lophotrochozoa</taxon>
        <taxon>Mollusca</taxon>
        <taxon>Bivalvia</taxon>
        <taxon>Autobranchia</taxon>
        <taxon>Heteroconchia</taxon>
        <taxon>Palaeoheterodonta</taxon>
        <taxon>Unionida</taxon>
        <taxon>Unionoidea</taxon>
        <taxon>Unionidae</taxon>
        <taxon>Unioninae</taxon>
        <taxon>Sinanodonta</taxon>
    </lineage>
</organism>
<dbReference type="CDD" id="cd00096">
    <property type="entry name" value="Ig"/>
    <property type="match status" value="2"/>
</dbReference>
<dbReference type="EMBL" id="JBJQND010000002">
    <property type="protein sequence ID" value="KAL3885408.1"/>
    <property type="molecule type" value="Genomic_DNA"/>
</dbReference>
<dbReference type="InterPro" id="IPR003598">
    <property type="entry name" value="Ig_sub2"/>
</dbReference>
<dbReference type="SMART" id="SM00408">
    <property type="entry name" value="IGc2"/>
    <property type="match status" value="4"/>
</dbReference>
<feature type="domain" description="Ig-like" evidence="4">
    <location>
        <begin position="398"/>
        <end position="483"/>
    </location>
</feature>